<accession>A0A944CER7</accession>
<protein>
    <submittedName>
        <fullName evidence="3">Arsenate reductase ArsC</fullName>
    </submittedName>
</protein>
<gene>
    <name evidence="3" type="ORF">DYI23_12945</name>
</gene>
<dbReference type="SUPFAM" id="SSF52788">
    <property type="entry name" value="Phosphotyrosine protein phosphatases I"/>
    <property type="match status" value="1"/>
</dbReference>
<evidence type="ECO:0000256" key="1">
    <source>
        <dbReference type="ARBA" id="ARBA00022849"/>
    </source>
</evidence>
<evidence type="ECO:0000313" key="3">
    <source>
        <dbReference type="EMBL" id="MBS8261125.1"/>
    </source>
</evidence>
<dbReference type="SMART" id="SM00226">
    <property type="entry name" value="LMWPc"/>
    <property type="match status" value="1"/>
</dbReference>
<feature type="domain" description="Phosphotyrosine protein phosphatase I" evidence="2">
    <location>
        <begin position="9"/>
        <end position="144"/>
    </location>
</feature>
<dbReference type="Pfam" id="PF01451">
    <property type="entry name" value="LMWPc"/>
    <property type="match status" value="1"/>
</dbReference>
<keyword evidence="1" id="KW-0059">Arsenical resistance</keyword>
<comment type="caution">
    <text evidence="3">The sequence shown here is derived from an EMBL/GenBank/DDBJ whole genome shotgun (WGS) entry which is preliminary data.</text>
</comment>
<dbReference type="AlphaFoldDB" id="A0A944CER7"/>
<evidence type="ECO:0000259" key="2">
    <source>
        <dbReference type="SMART" id="SM00226"/>
    </source>
</evidence>
<dbReference type="EMBL" id="QTKU01000003">
    <property type="protein sequence ID" value="MBS8261125.1"/>
    <property type="molecule type" value="Genomic_DNA"/>
</dbReference>
<reference evidence="3" key="2">
    <citation type="journal article" date="2021" name="Microorganisms">
        <title>Bacterial Dimethylsulfoniopropionate Biosynthesis in the East China Sea.</title>
        <authorList>
            <person name="Liu J."/>
            <person name="Zhang Y."/>
            <person name="Liu J."/>
            <person name="Zhong H."/>
            <person name="Williams B.T."/>
            <person name="Zheng Y."/>
            <person name="Curson A.R.J."/>
            <person name="Sun C."/>
            <person name="Sun H."/>
            <person name="Song D."/>
            <person name="Wagner Mackenzie B."/>
            <person name="Bermejo Martinez A."/>
            <person name="Todd J.D."/>
            <person name="Zhang X.H."/>
        </authorList>
    </citation>
    <scope>NUCLEOTIDE SEQUENCE</scope>
    <source>
        <strain evidence="3">AESS21</strain>
    </source>
</reference>
<dbReference type="PANTHER" id="PTHR43428:SF1">
    <property type="entry name" value="ARSENATE REDUCTASE"/>
    <property type="match status" value="1"/>
</dbReference>
<reference evidence="3" key="1">
    <citation type="submission" date="2018-08" db="EMBL/GenBank/DDBJ databases">
        <authorList>
            <person name="Jin W."/>
            <person name="Wang H."/>
            <person name="Yang Y."/>
            <person name="Li M."/>
            <person name="Liu J."/>
        </authorList>
    </citation>
    <scope>NUCLEOTIDE SEQUENCE</scope>
    <source>
        <strain evidence="3">AESS21</strain>
    </source>
</reference>
<dbReference type="Proteomes" id="UP000705379">
    <property type="component" value="Unassembled WGS sequence"/>
</dbReference>
<dbReference type="RefSeq" id="WP_213216576.1">
    <property type="nucleotide sequence ID" value="NZ_QTKU01000003.1"/>
</dbReference>
<sequence length="150" mass="16678">MAEPGMRPTAVLFACGMNAVRSPMAATIARHLFPNQIYVRSAGVRQGEPDPFVDAVMAEIGMDTSKHRPKTFEELQESGFDLVVTLAPEAHHKALELTRTESVDVEYWPTMDPTLATGSREQILDSYRAVRDQLMARIKKRLGWNPPPSG</sequence>
<proteinExistence type="predicted"/>
<organism evidence="3 4">
    <name type="scientific">Roseibium polysiphoniae</name>
    <dbReference type="NCBI Taxonomy" id="2571221"/>
    <lineage>
        <taxon>Bacteria</taxon>
        <taxon>Pseudomonadati</taxon>
        <taxon>Pseudomonadota</taxon>
        <taxon>Alphaproteobacteria</taxon>
        <taxon>Hyphomicrobiales</taxon>
        <taxon>Stappiaceae</taxon>
        <taxon>Roseibium</taxon>
    </lineage>
</organism>
<dbReference type="InterPro" id="IPR023485">
    <property type="entry name" value="Ptyr_pPase"/>
</dbReference>
<dbReference type="PANTHER" id="PTHR43428">
    <property type="entry name" value="ARSENATE REDUCTASE"/>
    <property type="match status" value="1"/>
</dbReference>
<dbReference type="GO" id="GO:0046685">
    <property type="term" value="P:response to arsenic-containing substance"/>
    <property type="evidence" value="ECO:0007669"/>
    <property type="project" value="UniProtKB-KW"/>
</dbReference>
<dbReference type="InterPro" id="IPR036196">
    <property type="entry name" value="Ptyr_pPase_sf"/>
</dbReference>
<dbReference type="Gene3D" id="3.40.50.2300">
    <property type="match status" value="1"/>
</dbReference>
<name>A0A944CER7_9HYPH</name>
<evidence type="ECO:0000313" key="4">
    <source>
        <dbReference type="Proteomes" id="UP000705379"/>
    </source>
</evidence>
<dbReference type="CDD" id="cd16345">
    <property type="entry name" value="LMWP_ArsC"/>
    <property type="match status" value="1"/>
</dbReference>